<evidence type="ECO:0000256" key="7">
    <source>
        <dbReference type="ARBA" id="ARBA00047999"/>
    </source>
</evidence>
<dbReference type="EMBL" id="CAWYQH010000141">
    <property type="protein sequence ID" value="CAK8694311.1"/>
    <property type="molecule type" value="Genomic_DNA"/>
</dbReference>
<keyword evidence="3" id="KW-0378">Hydrolase</keyword>
<protein>
    <recommendedName>
        <fullName evidence="5">Actin maturation protease</fullName>
    </recommendedName>
    <alternativeName>
        <fullName evidence="6">Actin aminopeptidase ACTMAP</fullName>
    </alternativeName>
</protein>
<evidence type="ECO:0000256" key="1">
    <source>
        <dbReference type="ARBA" id="ARBA00022438"/>
    </source>
</evidence>
<comment type="catalytic activity">
    <reaction evidence="8">
        <text>N-terminal N(alpha)-acetyl-L-cysteinyl-L-aspartyl-[protein] + H2O = N-terminal L-aspartyl-[protein] + N-acetyl-L-cysteine</text>
        <dbReference type="Rhea" id="RHEA:74579"/>
        <dbReference type="Rhea" id="RHEA-COMP:12669"/>
        <dbReference type="Rhea" id="RHEA-COMP:18395"/>
        <dbReference type="ChEBI" id="CHEBI:15377"/>
        <dbReference type="ChEBI" id="CHEBI:64720"/>
        <dbReference type="ChEBI" id="CHEBI:78236"/>
        <dbReference type="ChEBI" id="CHEBI:193599"/>
    </reaction>
    <physiologicalReaction direction="left-to-right" evidence="8">
        <dbReference type="Rhea" id="RHEA:74580"/>
    </physiologicalReaction>
</comment>
<sequence length="303" mass="35112">MQNDVCVQHTNVPRYPAFAFKSAGLVENSEEKSPDEERELCLKLIEDIDRRQSYIRSSLHWYTFNTPVPSVLQGYRRPMCGLVALSMAGHMLEKCRSSVPQYTNNDILQAAIKLGFTKQGEMFSVYDMAVLARNLYSCEVTIYDTEMKHNAHTILTNLICGHPLIVPYDNDRNFEPCLQRGHRAHWAIITGAVIGNKKKIFDDNHLQFHKKLPNLVKIIDSQWFQENLADELALQDGENINTSLIYLYGKQGKSARYRLWSLNSLSTSNSNLKEYDPKRDWNWLHCPYNLEDTLCNKYMVLHF</sequence>
<evidence type="ECO:0000256" key="5">
    <source>
        <dbReference type="ARBA" id="ARBA00034848"/>
    </source>
</evidence>
<keyword evidence="1" id="KW-0031">Aminopeptidase</keyword>
<dbReference type="Pfam" id="PF21646">
    <property type="entry name" value="ACTMAP-like_C"/>
    <property type="match status" value="1"/>
</dbReference>
<proteinExistence type="inferred from homology"/>
<dbReference type="PANTHER" id="PTHR28631">
    <property type="entry name" value="UPF0692 PROTEIN C19ORF54"/>
    <property type="match status" value="1"/>
</dbReference>
<keyword evidence="2" id="KW-0645">Protease</keyword>
<accession>A0ABP0GRF1</accession>
<evidence type="ECO:0000256" key="10">
    <source>
        <dbReference type="ARBA" id="ARBA00093265"/>
    </source>
</evidence>
<evidence type="ECO:0000313" key="11">
    <source>
        <dbReference type="EMBL" id="CAK8694311.1"/>
    </source>
</evidence>
<comment type="catalytic activity">
    <reaction evidence="7">
        <text>N-terminal N(alpha)-acetyl-L-cysteinyl-L-glutamyl-[protein] + H2O = N-terminal L-glutamyl-[protein] + N-acetyl-L-cysteine</text>
        <dbReference type="Rhea" id="RHEA:74583"/>
        <dbReference type="Rhea" id="RHEA-COMP:12668"/>
        <dbReference type="Rhea" id="RHEA-COMP:18396"/>
        <dbReference type="ChEBI" id="CHEBI:15377"/>
        <dbReference type="ChEBI" id="CHEBI:64721"/>
        <dbReference type="ChEBI" id="CHEBI:78236"/>
        <dbReference type="ChEBI" id="CHEBI:193601"/>
    </reaction>
    <physiologicalReaction direction="left-to-right" evidence="7">
        <dbReference type="Rhea" id="RHEA:74584"/>
    </physiologicalReaction>
</comment>
<evidence type="ECO:0000256" key="4">
    <source>
        <dbReference type="ARBA" id="ARBA00034725"/>
    </source>
</evidence>
<name>A0ABP0GRF1_CLALP</name>
<dbReference type="Proteomes" id="UP001642483">
    <property type="component" value="Unassembled WGS sequence"/>
</dbReference>
<reference evidence="11 12" key="1">
    <citation type="submission" date="2024-02" db="EMBL/GenBank/DDBJ databases">
        <authorList>
            <person name="Daric V."/>
            <person name="Darras S."/>
        </authorList>
    </citation>
    <scope>NUCLEOTIDE SEQUENCE [LARGE SCALE GENOMIC DNA]</scope>
</reference>
<evidence type="ECO:0000256" key="8">
    <source>
        <dbReference type="ARBA" id="ARBA00049041"/>
    </source>
</evidence>
<comment type="similarity">
    <text evidence="4">Belongs to the ACTMAP family.</text>
</comment>
<evidence type="ECO:0000256" key="2">
    <source>
        <dbReference type="ARBA" id="ARBA00022670"/>
    </source>
</evidence>
<keyword evidence="12" id="KW-1185">Reference proteome</keyword>
<organism evidence="11 12">
    <name type="scientific">Clavelina lepadiformis</name>
    <name type="common">Light-bulb sea squirt</name>
    <name type="synonym">Ascidia lepadiformis</name>
    <dbReference type="NCBI Taxonomy" id="159417"/>
    <lineage>
        <taxon>Eukaryota</taxon>
        <taxon>Metazoa</taxon>
        <taxon>Chordata</taxon>
        <taxon>Tunicata</taxon>
        <taxon>Ascidiacea</taxon>
        <taxon>Aplousobranchia</taxon>
        <taxon>Clavelinidae</taxon>
        <taxon>Clavelina</taxon>
    </lineage>
</organism>
<dbReference type="InterPro" id="IPR040043">
    <property type="entry name" value="ACTMAP"/>
</dbReference>
<dbReference type="PANTHER" id="PTHR28631:SF1">
    <property type="entry name" value="ACTIN MATURATION PROTEASE"/>
    <property type="match status" value="1"/>
</dbReference>
<evidence type="ECO:0000256" key="9">
    <source>
        <dbReference type="ARBA" id="ARBA00093241"/>
    </source>
</evidence>
<evidence type="ECO:0000313" key="12">
    <source>
        <dbReference type="Proteomes" id="UP001642483"/>
    </source>
</evidence>
<comment type="catalytic activity">
    <reaction evidence="9">
        <text>N-terminal N(alpha)-acetyl-L-methionyl-L-aspartyl-[protein] + H2O = N-terminal L-aspartyl-[protein] + N-acetyl-L-methionine</text>
        <dbReference type="Rhea" id="RHEA:74571"/>
        <dbReference type="Rhea" id="RHEA-COMP:12669"/>
        <dbReference type="Rhea" id="RHEA-COMP:12693"/>
        <dbReference type="ChEBI" id="CHEBI:15377"/>
        <dbReference type="ChEBI" id="CHEBI:64720"/>
        <dbReference type="ChEBI" id="CHEBI:71670"/>
        <dbReference type="ChEBI" id="CHEBI:133063"/>
    </reaction>
    <physiologicalReaction direction="left-to-right" evidence="9">
        <dbReference type="Rhea" id="RHEA:74572"/>
    </physiologicalReaction>
</comment>
<gene>
    <name evidence="11" type="ORF">CVLEPA_LOCUS27691</name>
</gene>
<evidence type="ECO:0000256" key="3">
    <source>
        <dbReference type="ARBA" id="ARBA00022801"/>
    </source>
</evidence>
<comment type="catalytic activity">
    <reaction evidence="10">
        <text>N-terminal N(alpha)-acetyl-L-methionyl-L-glutamyl-[protein] + H2O = N-terminal L-glutamyl-[protein] + N-acetyl-L-methionine</text>
        <dbReference type="Rhea" id="RHEA:74575"/>
        <dbReference type="Rhea" id="RHEA-COMP:12668"/>
        <dbReference type="Rhea" id="RHEA-COMP:12697"/>
        <dbReference type="ChEBI" id="CHEBI:15377"/>
        <dbReference type="ChEBI" id="CHEBI:64721"/>
        <dbReference type="ChEBI" id="CHEBI:71670"/>
        <dbReference type="ChEBI" id="CHEBI:133360"/>
    </reaction>
    <physiologicalReaction direction="left-to-right" evidence="10">
        <dbReference type="Rhea" id="RHEA:74576"/>
    </physiologicalReaction>
</comment>
<evidence type="ECO:0000256" key="6">
    <source>
        <dbReference type="ARBA" id="ARBA00034908"/>
    </source>
</evidence>
<comment type="caution">
    <text evidence="11">The sequence shown here is derived from an EMBL/GenBank/DDBJ whole genome shotgun (WGS) entry which is preliminary data.</text>
</comment>